<comment type="caution">
    <text evidence="3">The sequence shown here is derived from an EMBL/GenBank/DDBJ whole genome shotgun (WGS) entry which is preliminary data.</text>
</comment>
<dbReference type="Proteomes" id="UP001501598">
    <property type="component" value="Unassembled WGS sequence"/>
</dbReference>
<dbReference type="Gene3D" id="3.30.300.30">
    <property type="match status" value="1"/>
</dbReference>
<accession>A0ABP8RIG1</accession>
<evidence type="ECO:0000259" key="1">
    <source>
        <dbReference type="Pfam" id="PF00501"/>
    </source>
</evidence>
<dbReference type="Pfam" id="PF13193">
    <property type="entry name" value="AMP-binding_C"/>
    <property type="match status" value="1"/>
</dbReference>
<dbReference type="SUPFAM" id="SSF56801">
    <property type="entry name" value="Acetyl-CoA synthetase-like"/>
    <property type="match status" value="1"/>
</dbReference>
<organism evidence="3 4">
    <name type="scientific">Pseudonocardia xishanensis</name>
    <dbReference type="NCBI Taxonomy" id="630995"/>
    <lineage>
        <taxon>Bacteria</taxon>
        <taxon>Bacillati</taxon>
        <taxon>Actinomycetota</taxon>
        <taxon>Actinomycetes</taxon>
        <taxon>Pseudonocardiales</taxon>
        <taxon>Pseudonocardiaceae</taxon>
        <taxon>Pseudonocardia</taxon>
    </lineage>
</organism>
<proteinExistence type="predicted"/>
<dbReference type="InterPro" id="IPR042099">
    <property type="entry name" value="ANL_N_sf"/>
</dbReference>
<evidence type="ECO:0000313" key="3">
    <source>
        <dbReference type="EMBL" id="GAA4539216.1"/>
    </source>
</evidence>
<dbReference type="RefSeq" id="WP_345413206.1">
    <property type="nucleotide sequence ID" value="NZ_BAABGT010000015.1"/>
</dbReference>
<dbReference type="PROSITE" id="PS00455">
    <property type="entry name" value="AMP_BINDING"/>
    <property type="match status" value="1"/>
</dbReference>
<dbReference type="EMBL" id="BAABGT010000015">
    <property type="protein sequence ID" value="GAA4539216.1"/>
    <property type="molecule type" value="Genomic_DNA"/>
</dbReference>
<dbReference type="InterPro" id="IPR025110">
    <property type="entry name" value="AMP-bd_C"/>
</dbReference>
<evidence type="ECO:0000313" key="4">
    <source>
        <dbReference type="Proteomes" id="UP001501598"/>
    </source>
</evidence>
<dbReference type="PANTHER" id="PTHR43767:SF1">
    <property type="entry name" value="NONRIBOSOMAL PEPTIDE SYNTHASE PES1 (EUROFUNG)-RELATED"/>
    <property type="match status" value="1"/>
</dbReference>
<dbReference type="InterPro" id="IPR020845">
    <property type="entry name" value="AMP-binding_CS"/>
</dbReference>
<keyword evidence="4" id="KW-1185">Reference proteome</keyword>
<dbReference type="InterPro" id="IPR045851">
    <property type="entry name" value="AMP-bd_C_sf"/>
</dbReference>
<dbReference type="Gene3D" id="3.40.50.12780">
    <property type="entry name" value="N-terminal domain of ligase-like"/>
    <property type="match status" value="1"/>
</dbReference>
<dbReference type="Pfam" id="PF00501">
    <property type="entry name" value="AMP-binding"/>
    <property type="match status" value="1"/>
</dbReference>
<gene>
    <name evidence="3" type="ORF">GCM10023175_10200</name>
</gene>
<dbReference type="PANTHER" id="PTHR43767">
    <property type="entry name" value="LONG-CHAIN-FATTY-ACID--COA LIGASE"/>
    <property type="match status" value="1"/>
</dbReference>
<reference evidence="4" key="1">
    <citation type="journal article" date="2019" name="Int. J. Syst. Evol. Microbiol.">
        <title>The Global Catalogue of Microorganisms (GCM) 10K type strain sequencing project: providing services to taxonomists for standard genome sequencing and annotation.</title>
        <authorList>
            <consortium name="The Broad Institute Genomics Platform"/>
            <consortium name="The Broad Institute Genome Sequencing Center for Infectious Disease"/>
            <person name="Wu L."/>
            <person name="Ma J."/>
        </authorList>
    </citation>
    <scope>NUCLEOTIDE SEQUENCE [LARGE SCALE GENOMIC DNA]</scope>
    <source>
        <strain evidence="4">JCM 17906</strain>
    </source>
</reference>
<feature type="domain" description="AMP-binding enzyme C-terminal" evidence="2">
    <location>
        <begin position="449"/>
        <end position="524"/>
    </location>
</feature>
<dbReference type="InterPro" id="IPR050237">
    <property type="entry name" value="ATP-dep_AMP-bd_enzyme"/>
</dbReference>
<feature type="domain" description="AMP-dependent synthetase/ligase" evidence="1">
    <location>
        <begin position="33"/>
        <end position="395"/>
    </location>
</feature>
<protein>
    <submittedName>
        <fullName evidence="3">AMP-binding protein</fullName>
    </submittedName>
</protein>
<name>A0ABP8RIG1_9PSEU</name>
<evidence type="ECO:0000259" key="2">
    <source>
        <dbReference type="Pfam" id="PF13193"/>
    </source>
</evidence>
<sequence length="543" mass="59133">MGMLDEAAQSPPDVLARELPSNAALLTVDILLRRAARSHAARPAVIDEDRTLSYAELDAETDAFACALLALGVRKGDRLGLLLLNQWQFFVAYFAVARLGAVVVPINHRLVPSEIDYQLSRASCSVLIYASDFEEVVEVLDTSRFVRIPAGGELSAAARGSLEELVGRYRGQQPRPSWSVLAEDPNGVWFTSGTTGLPKGATTTHASALWAANALALSVGLSERHRLLGTAPLFHRGPMEGLHLAGFLVGAPHVLLRRFDAGDMLRMIEKHRITHAFIVPTMTSLVLGRPDRADYDLSSIEGWFSASARLPGIYRDRLVAETSLRPDRVFDAYGITESLLITMLHPLDAGLRPESVGCPVPGVLLQIVDAERKEVTAGTIGEISVAAPSIASGYLGMPEEWAAVTFAQDGRTWYCSGDLGFVDEEGFLHLVDRAKDMVVTGGENVYSAEVERVLSDVPGVADVAVIGMPHERWGEAVTAVVVREPGPVVTEEELLAYCEHRLAAYKRPRTTVFVDVLPRNSFGKIQKQRIRELLGGERTREKG</sequence>
<dbReference type="InterPro" id="IPR000873">
    <property type="entry name" value="AMP-dep_synth/lig_dom"/>
</dbReference>